<dbReference type="OrthoDB" id="323290at2"/>
<name>A0A6I4V2A4_9SPHN</name>
<dbReference type="GO" id="GO:0003700">
    <property type="term" value="F:DNA-binding transcription factor activity"/>
    <property type="evidence" value="ECO:0007669"/>
    <property type="project" value="InterPro"/>
</dbReference>
<dbReference type="AlphaFoldDB" id="A0A6I4V2A4"/>
<dbReference type="Proteomes" id="UP000471435">
    <property type="component" value="Unassembled WGS sequence"/>
</dbReference>
<keyword evidence="3" id="KW-1185">Reference proteome</keyword>
<organism evidence="2 3">
    <name type="scientific">Pontixanthobacter luteolus</name>
    <dbReference type="NCBI Taxonomy" id="295089"/>
    <lineage>
        <taxon>Bacteria</taxon>
        <taxon>Pseudomonadati</taxon>
        <taxon>Pseudomonadota</taxon>
        <taxon>Alphaproteobacteria</taxon>
        <taxon>Sphingomonadales</taxon>
        <taxon>Erythrobacteraceae</taxon>
        <taxon>Pontixanthobacter</taxon>
    </lineage>
</organism>
<dbReference type="RefSeq" id="WP_160731095.1">
    <property type="nucleotide sequence ID" value="NZ_WTYP01000002.1"/>
</dbReference>
<proteinExistence type="predicted"/>
<dbReference type="GO" id="GO:0043565">
    <property type="term" value="F:sequence-specific DNA binding"/>
    <property type="evidence" value="ECO:0007669"/>
    <property type="project" value="InterPro"/>
</dbReference>
<sequence length="310" mass="33962">MNRDAERGTARKPEKSSFDFSFLAGPECLAGYLNTLYSFASDESVIEDIMPAYSPQLMLVTKGSGQLRFADGRVAQSSPAFFVTQLDQAAPFRIDGPMELVGASLKIHGWAALTGLPMDEWGNRVVPAKDALPPDVVARLDAISSGLSDGMMDPAAACAKLGEVLVSALRPLPAAHAEFIDVMQAWLTENFNPQPADFMVHTSLSQRQVQRLTKQFFGRPLSRLIRRYRAIRSATLMTLPSLSPEIEAEVMEGFYDQAHLIREIRHFTGKTPRLLSDAEGTVSAKTLGPEGYNKAPLFDEVARSNEISAE</sequence>
<comment type="caution">
    <text evidence="2">The sequence shown here is derived from an EMBL/GenBank/DDBJ whole genome shotgun (WGS) entry which is preliminary data.</text>
</comment>
<gene>
    <name evidence="2" type="ORF">GRI43_10670</name>
</gene>
<dbReference type="SMART" id="SM00342">
    <property type="entry name" value="HTH_ARAC"/>
    <property type="match status" value="1"/>
</dbReference>
<reference evidence="2 3" key="1">
    <citation type="submission" date="2019-12" db="EMBL/GenBank/DDBJ databases">
        <title>Genomic-based taxomic classification of the family Erythrobacteraceae.</title>
        <authorList>
            <person name="Xu L."/>
        </authorList>
    </citation>
    <scope>NUCLEOTIDE SEQUENCE [LARGE SCALE GENOMIC DNA]</scope>
    <source>
        <strain evidence="2 3">SW-109</strain>
    </source>
</reference>
<dbReference type="InterPro" id="IPR018060">
    <property type="entry name" value="HTH_AraC"/>
</dbReference>
<feature type="domain" description="HTH araC/xylS-type" evidence="1">
    <location>
        <begin position="177"/>
        <end position="278"/>
    </location>
</feature>
<evidence type="ECO:0000313" key="2">
    <source>
        <dbReference type="EMBL" id="MXP47845.1"/>
    </source>
</evidence>
<dbReference type="EMBL" id="WTYP01000002">
    <property type="protein sequence ID" value="MXP47845.1"/>
    <property type="molecule type" value="Genomic_DNA"/>
</dbReference>
<dbReference type="PROSITE" id="PS01124">
    <property type="entry name" value="HTH_ARAC_FAMILY_2"/>
    <property type="match status" value="1"/>
</dbReference>
<dbReference type="Gene3D" id="1.10.10.60">
    <property type="entry name" value="Homeodomain-like"/>
    <property type="match status" value="1"/>
</dbReference>
<accession>A0A6I4V2A4</accession>
<evidence type="ECO:0000313" key="3">
    <source>
        <dbReference type="Proteomes" id="UP000471435"/>
    </source>
</evidence>
<protein>
    <submittedName>
        <fullName evidence="2">Helix-turn-helix domain-containing protein</fullName>
    </submittedName>
</protein>
<evidence type="ECO:0000259" key="1">
    <source>
        <dbReference type="PROSITE" id="PS01124"/>
    </source>
</evidence>